<dbReference type="EMBL" id="CP045121">
    <property type="protein sequence ID" value="QIN78470.1"/>
    <property type="molecule type" value="Genomic_DNA"/>
</dbReference>
<name>A0A6G8PW89_9ACTN</name>
<dbReference type="KEGG" id="rmar:GBA65_07985"/>
<evidence type="ECO:0000313" key="2">
    <source>
        <dbReference type="EMBL" id="QIN78470.1"/>
    </source>
</evidence>
<dbReference type="Pfam" id="PF08808">
    <property type="entry name" value="RES"/>
    <property type="match status" value="1"/>
</dbReference>
<dbReference type="SMART" id="SM00953">
    <property type="entry name" value="RES"/>
    <property type="match status" value="1"/>
</dbReference>
<gene>
    <name evidence="2" type="ORF">GBA65_07985</name>
</gene>
<organism evidence="2 3">
    <name type="scientific">Rubrobacter marinus</name>
    <dbReference type="NCBI Taxonomy" id="2653852"/>
    <lineage>
        <taxon>Bacteria</taxon>
        <taxon>Bacillati</taxon>
        <taxon>Actinomycetota</taxon>
        <taxon>Rubrobacteria</taxon>
        <taxon>Rubrobacterales</taxon>
        <taxon>Rubrobacteraceae</taxon>
        <taxon>Rubrobacter</taxon>
    </lineage>
</organism>
<accession>A0A6G8PW89</accession>
<dbReference type="Proteomes" id="UP000502706">
    <property type="component" value="Chromosome"/>
</dbReference>
<evidence type="ECO:0000259" key="1">
    <source>
        <dbReference type="SMART" id="SM00953"/>
    </source>
</evidence>
<proteinExistence type="predicted"/>
<reference evidence="2 3" key="1">
    <citation type="submission" date="2019-10" db="EMBL/GenBank/DDBJ databases">
        <title>Rubrobacter sp nov SCSIO 52915 isolated from a deep-sea sediment in the South China Sea.</title>
        <authorList>
            <person name="Chen R.W."/>
        </authorList>
    </citation>
    <scope>NUCLEOTIDE SEQUENCE [LARGE SCALE GENOMIC DNA]</scope>
    <source>
        <strain evidence="2 3">SCSIO 52915</strain>
    </source>
</reference>
<dbReference type="AlphaFoldDB" id="A0A6G8PW89"/>
<protein>
    <submittedName>
        <fullName evidence="2">RES domain-containing protein</fullName>
    </submittedName>
</protein>
<sequence length="156" mass="16824">MANVTALRVCAPRYADTAFGRAGARLYGGRWNSKGRAVVYASEIVSLAALEQLLHVEDPAVLDAFVVVSATLYGDAIAVLPPSSLPDDWRTYPVPPSTRRLGDVWLSEGRSLALKVPSVTVRGQHNYLLNPAHPNLANIDVSEPEPLDLDPRITGP</sequence>
<keyword evidence="3" id="KW-1185">Reference proteome</keyword>
<dbReference type="InterPro" id="IPR014914">
    <property type="entry name" value="RES_dom"/>
</dbReference>
<evidence type="ECO:0000313" key="3">
    <source>
        <dbReference type="Proteomes" id="UP000502706"/>
    </source>
</evidence>
<feature type="domain" description="RES" evidence="1">
    <location>
        <begin position="18"/>
        <end position="143"/>
    </location>
</feature>